<protein>
    <submittedName>
        <fullName evidence="2">Sugar kinase</fullName>
    </submittedName>
</protein>
<reference evidence="2" key="1">
    <citation type="journal article" date="2021" name="Antonie Van Leeuwenhoek">
        <title>Draft genome and description of Waterburya agarophytonicola gen. nov. sp. nov. (Pleurocapsales, Cyanobacteria): a seaweed symbiont.</title>
        <authorList>
            <person name="Bonthond G."/>
            <person name="Shalygin S."/>
            <person name="Bayer T."/>
            <person name="Weinberger F."/>
        </authorList>
    </citation>
    <scope>NUCLEOTIDE SEQUENCE</scope>
    <source>
        <strain evidence="2">KI4</strain>
    </source>
</reference>
<dbReference type="RefSeq" id="WP_229639660.1">
    <property type="nucleotide sequence ID" value="NZ_JADWDC010000011.1"/>
</dbReference>
<dbReference type="PANTHER" id="PTHR42774:SF3">
    <property type="entry name" value="KETOHEXOKINASE"/>
    <property type="match status" value="1"/>
</dbReference>
<dbReference type="Proteomes" id="UP000729733">
    <property type="component" value="Unassembled WGS sequence"/>
</dbReference>
<proteinExistence type="predicted"/>
<dbReference type="CDD" id="cd01945">
    <property type="entry name" value="ribokinase_group_B"/>
    <property type="match status" value="1"/>
</dbReference>
<accession>A0A964FF41</accession>
<dbReference type="AlphaFoldDB" id="A0A964FF41"/>
<organism evidence="2 3">
    <name type="scientific">Waterburya agarophytonicola KI4</name>
    <dbReference type="NCBI Taxonomy" id="2874699"/>
    <lineage>
        <taxon>Bacteria</taxon>
        <taxon>Bacillati</taxon>
        <taxon>Cyanobacteriota</taxon>
        <taxon>Cyanophyceae</taxon>
        <taxon>Pleurocapsales</taxon>
        <taxon>Hyellaceae</taxon>
        <taxon>Waterburya</taxon>
        <taxon>Waterburya agarophytonicola</taxon>
    </lineage>
</organism>
<dbReference type="PANTHER" id="PTHR42774">
    <property type="entry name" value="PHOSPHOTRANSFERASE SYSTEM TRANSPORT PROTEIN"/>
    <property type="match status" value="1"/>
</dbReference>
<dbReference type="SUPFAM" id="SSF53613">
    <property type="entry name" value="Ribokinase-like"/>
    <property type="match status" value="1"/>
</dbReference>
<name>A0A964FF41_9CYAN</name>
<keyword evidence="2" id="KW-0808">Transferase</keyword>
<dbReference type="InterPro" id="IPR029056">
    <property type="entry name" value="Ribokinase-like"/>
</dbReference>
<keyword evidence="2" id="KW-0418">Kinase</keyword>
<dbReference type="InterPro" id="IPR052562">
    <property type="entry name" value="Ketohexokinase-related"/>
</dbReference>
<dbReference type="Gene3D" id="3.40.1190.20">
    <property type="match status" value="1"/>
</dbReference>
<dbReference type="InterPro" id="IPR011611">
    <property type="entry name" value="PfkB_dom"/>
</dbReference>
<dbReference type="EMBL" id="JADWDC010000011">
    <property type="protein sequence ID" value="MCC0176622.1"/>
    <property type="molecule type" value="Genomic_DNA"/>
</dbReference>
<evidence type="ECO:0000259" key="1">
    <source>
        <dbReference type="Pfam" id="PF00294"/>
    </source>
</evidence>
<dbReference type="Pfam" id="PF00294">
    <property type="entry name" value="PfkB"/>
    <property type="match status" value="1"/>
</dbReference>
<feature type="domain" description="Carbohydrate kinase PfkB" evidence="1">
    <location>
        <begin position="8"/>
        <end position="281"/>
    </location>
</feature>
<keyword evidence="3" id="KW-1185">Reference proteome</keyword>
<gene>
    <name evidence="2" type="ORF">I4641_06470</name>
</gene>
<evidence type="ECO:0000313" key="3">
    <source>
        <dbReference type="Proteomes" id="UP000729733"/>
    </source>
</evidence>
<sequence length="288" mass="31726">MKYQGLFVGLTTLDCIYLSSYYLQPNQKIVAQDYLTAAGGPATNAAVAFSYFGNASKLLTVLGQHSLNNLIRGDLDRYEIEILDLIPQQSVSPPVSSIIVYAETGERSIISINALKSQAKRSQIPQNILKGIHIILIDGHQIDASLALAKIAKDRQIPVVIDAGSWKPGLETVLREVDYAICSDNFHPPECNNTKEVFDFLQTQGIKQIAITQGKQPIQYLEKGKIHTMPVPTIKAIDTLGAGDIFHGAFCNYILQKDFATALKNAAVTASKSCQYFGTREWLTRPLR</sequence>
<dbReference type="GO" id="GO:0016301">
    <property type="term" value="F:kinase activity"/>
    <property type="evidence" value="ECO:0007669"/>
    <property type="project" value="UniProtKB-KW"/>
</dbReference>
<evidence type="ECO:0000313" key="2">
    <source>
        <dbReference type="EMBL" id="MCC0176622.1"/>
    </source>
</evidence>
<comment type="caution">
    <text evidence="2">The sequence shown here is derived from an EMBL/GenBank/DDBJ whole genome shotgun (WGS) entry which is preliminary data.</text>
</comment>